<dbReference type="CDD" id="cd02440">
    <property type="entry name" value="AdoMet_MTases"/>
    <property type="match status" value="1"/>
</dbReference>
<evidence type="ECO:0000256" key="1">
    <source>
        <dbReference type="ARBA" id="ARBA00007009"/>
    </source>
</evidence>
<gene>
    <name evidence="4" type="ORF">PhCBS80983_g01566</name>
</gene>
<sequence length="309" mass="34018">MVLSSNPSTAPAAPSQPKGAIIPSISQMMVSKIINIYKHLAEHQAQGSLTPSVSVNTGFSSLVRLCEENLPDRIVREVIASPAIRNIVPHLRRICSEGEFRLEMFWAEKLLSGAENDLLCSIHQFPYYGNYIDLTRMELNTLLSVSGLKRPPTKFAFLGSGPLPLTSICLATELVARGYSDTHVHNIDCDATAIDSSRKLVAGLDDHYVSEAMTFEVAHVANVDVALERFDVVYIAALVGMDVEEKQTVLKRIHKAMKPGALIVVRSAHSLRTLLYPPIDMDSLQGFSPLLVVHPYNHVINSVLIARRI</sequence>
<keyword evidence="2" id="KW-0808">Transferase</keyword>
<dbReference type="SUPFAM" id="SSF53335">
    <property type="entry name" value="S-adenosyl-L-methionine-dependent methyltransferases"/>
    <property type="match status" value="1"/>
</dbReference>
<dbReference type="InterPro" id="IPR004298">
    <property type="entry name" value="Nicotian_synth"/>
</dbReference>
<keyword evidence="5" id="KW-1185">Reference proteome</keyword>
<evidence type="ECO:0000313" key="5">
    <source>
        <dbReference type="Proteomes" id="UP000318582"/>
    </source>
</evidence>
<name>A0A507EAU3_9FUNG</name>
<proteinExistence type="inferred from homology"/>
<dbReference type="GO" id="GO:0030418">
    <property type="term" value="P:nicotianamine biosynthetic process"/>
    <property type="evidence" value="ECO:0007669"/>
    <property type="project" value="InterPro"/>
</dbReference>
<reference evidence="4 5" key="1">
    <citation type="journal article" date="2019" name="Sci. Rep.">
        <title>Comparative genomics of chytrid fungi reveal insights into the obligate biotrophic and pathogenic lifestyle of Synchytrium endobioticum.</title>
        <authorList>
            <person name="van de Vossenberg B.T.L.H."/>
            <person name="Warris S."/>
            <person name="Nguyen H.D.T."/>
            <person name="van Gent-Pelzer M.P.E."/>
            <person name="Joly D.L."/>
            <person name="van de Geest H.C."/>
            <person name="Bonants P.J.M."/>
            <person name="Smith D.S."/>
            <person name="Levesque C.A."/>
            <person name="van der Lee T.A.J."/>
        </authorList>
    </citation>
    <scope>NUCLEOTIDE SEQUENCE [LARGE SCALE GENOMIC DNA]</scope>
    <source>
        <strain evidence="4 5">CBS 809.83</strain>
    </source>
</reference>
<dbReference type="Pfam" id="PF03059">
    <property type="entry name" value="NAS"/>
    <property type="match status" value="1"/>
</dbReference>
<dbReference type="EMBL" id="QEAQ01000012">
    <property type="protein sequence ID" value="TPX60851.1"/>
    <property type="molecule type" value="Genomic_DNA"/>
</dbReference>
<dbReference type="PANTHER" id="PTHR32266:SF12">
    <property type="entry name" value="NICOTIANAMINE SYNTHASE 3"/>
    <property type="match status" value="1"/>
</dbReference>
<dbReference type="AlphaFoldDB" id="A0A507EAU3"/>
<organism evidence="4 5">
    <name type="scientific">Powellomyces hirtus</name>
    <dbReference type="NCBI Taxonomy" id="109895"/>
    <lineage>
        <taxon>Eukaryota</taxon>
        <taxon>Fungi</taxon>
        <taxon>Fungi incertae sedis</taxon>
        <taxon>Chytridiomycota</taxon>
        <taxon>Chytridiomycota incertae sedis</taxon>
        <taxon>Chytridiomycetes</taxon>
        <taxon>Spizellomycetales</taxon>
        <taxon>Powellomycetaceae</taxon>
        <taxon>Powellomyces</taxon>
    </lineage>
</organism>
<dbReference type="Gene3D" id="3.40.50.150">
    <property type="entry name" value="Vaccinia Virus protein VP39"/>
    <property type="match status" value="1"/>
</dbReference>
<dbReference type="PROSITE" id="PS51142">
    <property type="entry name" value="NAS"/>
    <property type="match status" value="1"/>
</dbReference>
<comment type="similarity">
    <text evidence="1">Belongs to the nicotianamine synthase (NAS)-like family.</text>
</comment>
<dbReference type="GO" id="GO:0030410">
    <property type="term" value="F:nicotianamine synthase activity"/>
    <property type="evidence" value="ECO:0007669"/>
    <property type="project" value="InterPro"/>
</dbReference>
<evidence type="ECO:0008006" key="6">
    <source>
        <dbReference type="Google" id="ProtNLM"/>
    </source>
</evidence>
<dbReference type="STRING" id="109895.A0A507EAU3"/>
<comment type="caution">
    <text evidence="4">The sequence shown here is derived from an EMBL/GenBank/DDBJ whole genome shotgun (WGS) entry which is preliminary data.</text>
</comment>
<dbReference type="PANTHER" id="PTHR32266">
    <property type="entry name" value="NICOTIANAMINE SYNTHASE 3"/>
    <property type="match status" value="1"/>
</dbReference>
<protein>
    <recommendedName>
        <fullName evidence="6">Nicotianamine synthase</fullName>
    </recommendedName>
</protein>
<dbReference type="Proteomes" id="UP000318582">
    <property type="component" value="Unassembled WGS sequence"/>
</dbReference>
<evidence type="ECO:0000256" key="2">
    <source>
        <dbReference type="ARBA" id="ARBA00022679"/>
    </source>
</evidence>
<evidence type="ECO:0000256" key="3">
    <source>
        <dbReference type="ARBA" id="ARBA00022691"/>
    </source>
</evidence>
<evidence type="ECO:0000313" key="4">
    <source>
        <dbReference type="EMBL" id="TPX60851.1"/>
    </source>
</evidence>
<accession>A0A507EAU3</accession>
<dbReference type="InterPro" id="IPR029063">
    <property type="entry name" value="SAM-dependent_MTases_sf"/>
</dbReference>
<keyword evidence="3" id="KW-0949">S-adenosyl-L-methionine</keyword>